<keyword evidence="2" id="KW-1185">Reference proteome</keyword>
<dbReference type="EMBL" id="VSRR010139516">
    <property type="protein sequence ID" value="MPD04125.1"/>
    <property type="molecule type" value="Genomic_DNA"/>
</dbReference>
<proteinExistence type="predicted"/>
<name>A0A5B7KHR3_PORTR</name>
<gene>
    <name evidence="1" type="ORF">E2C01_099797</name>
</gene>
<protein>
    <submittedName>
        <fullName evidence="1">Uncharacterized protein</fullName>
    </submittedName>
</protein>
<evidence type="ECO:0000313" key="2">
    <source>
        <dbReference type="Proteomes" id="UP000324222"/>
    </source>
</evidence>
<evidence type="ECO:0000313" key="1">
    <source>
        <dbReference type="EMBL" id="MPD04125.1"/>
    </source>
</evidence>
<accession>A0A5B7KHR3</accession>
<dbReference type="AlphaFoldDB" id="A0A5B7KHR3"/>
<organism evidence="1 2">
    <name type="scientific">Portunus trituberculatus</name>
    <name type="common">Swimming crab</name>
    <name type="synonym">Neptunus trituberculatus</name>
    <dbReference type="NCBI Taxonomy" id="210409"/>
    <lineage>
        <taxon>Eukaryota</taxon>
        <taxon>Metazoa</taxon>
        <taxon>Ecdysozoa</taxon>
        <taxon>Arthropoda</taxon>
        <taxon>Crustacea</taxon>
        <taxon>Multicrustacea</taxon>
        <taxon>Malacostraca</taxon>
        <taxon>Eumalacostraca</taxon>
        <taxon>Eucarida</taxon>
        <taxon>Decapoda</taxon>
        <taxon>Pleocyemata</taxon>
        <taxon>Brachyura</taxon>
        <taxon>Eubrachyura</taxon>
        <taxon>Portunoidea</taxon>
        <taxon>Portunidae</taxon>
        <taxon>Portuninae</taxon>
        <taxon>Portunus</taxon>
    </lineage>
</organism>
<sequence length="75" mass="8942">MPPRRCIKTSTTWDAPAISSSGYEIALANYLMTVLQSWHGDWRNIYTLFLTSNHKCRCEERIVRRRNVWKIALEW</sequence>
<reference evidence="1 2" key="1">
    <citation type="submission" date="2019-05" db="EMBL/GenBank/DDBJ databases">
        <title>Another draft genome of Portunus trituberculatus and its Hox gene families provides insights of decapod evolution.</title>
        <authorList>
            <person name="Jeong J.-H."/>
            <person name="Song I."/>
            <person name="Kim S."/>
            <person name="Choi T."/>
            <person name="Kim D."/>
            <person name="Ryu S."/>
            <person name="Kim W."/>
        </authorList>
    </citation>
    <scope>NUCLEOTIDE SEQUENCE [LARGE SCALE GENOMIC DNA]</scope>
    <source>
        <tissue evidence="1">Muscle</tissue>
    </source>
</reference>
<comment type="caution">
    <text evidence="1">The sequence shown here is derived from an EMBL/GenBank/DDBJ whole genome shotgun (WGS) entry which is preliminary data.</text>
</comment>
<dbReference type="Proteomes" id="UP000324222">
    <property type="component" value="Unassembled WGS sequence"/>
</dbReference>